<dbReference type="PANTHER" id="PTHR43308:SF5">
    <property type="entry name" value="S-LAYER PROTEIN _ PEPTIDOGLYCAN ENDO-BETA-N-ACETYLGLUCOSAMINIDASE"/>
    <property type="match status" value="1"/>
</dbReference>
<feature type="region of interest" description="Disordered" evidence="4">
    <location>
        <begin position="186"/>
        <end position="238"/>
    </location>
</feature>
<sequence length="599" mass="65063">MKRAVFKQLIKKLFLFSVILSVVGTNLLFTPSEASAEGGVSISIGSGTGDPEASVKIPVNISGIPSLGINNIDFELSYDSNNLEFISAIPGAIYDVPTDFSYFNTSENGVGKIKFLFSDTTQGSQPLKKEGVMVELNFKVKKSAVQGVYKIQKYEIGSCSSIDSANKKLVPVNVNFNDGAITVTNAATPTPTPSGQVPTPTATVTPTPVKVSPSAKSSTAPSSVVSNSNPVNTPISSESRVTPTSAIKATPIVLVNENKKLIPKGIPADLAITVKTDKNIYKEDEIISFKIKYLNRLDKEASNVVISAEFPAGTVPILSSIKPMGKLKDNGMEWEIDSLGIGKVGEIEYQLQVSKLPIAMTTTTAVVTIDSNDNILKNDDNKSLARFLLLKNNTVLSHKKYMNGYPDGTIKPDKEITRAEVAVLFANLLALDTSDNTTVAYQDVKKGHWALKYINAVSKAGIFKGSTVKGVSLFNPNNFITRAELATAISRYLELGENRTPLEVHFSDIVGHWSMKYVEEAYRLNIVSGYSNAKFLPNNKIKRAEVLVMLNRMSFRGPVSTDEASPFKDLSKKHWAFGHIIESTTDHNTILNGQVEIKQ</sequence>
<organism evidence="6 7">
    <name type="scientific">Pseudobacteroides cellulosolvens ATCC 35603 = DSM 2933</name>
    <dbReference type="NCBI Taxonomy" id="398512"/>
    <lineage>
        <taxon>Bacteria</taxon>
        <taxon>Bacillati</taxon>
        <taxon>Bacillota</taxon>
        <taxon>Clostridia</taxon>
        <taxon>Eubacteriales</taxon>
        <taxon>Oscillospiraceae</taxon>
        <taxon>Pseudobacteroides</taxon>
    </lineage>
</organism>
<keyword evidence="3" id="KW-0677">Repeat</keyword>
<evidence type="ECO:0000256" key="4">
    <source>
        <dbReference type="SAM" id="MobiDB-lite"/>
    </source>
</evidence>
<evidence type="ECO:0000256" key="2">
    <source>
        <dbReference type="ARBA" id="ARBA00022525"/>
    </source>
</evidence>
<dbReference type="AlphaFoldDB" id="A0A0L6JIU5"/>
<dbReference type="Proteomes" id="UP000036923">
    <property type="component" value="Unassembled WGS sequence"/>
</dbReference>
<protein>
    <submittedName>
        <fullName evidence="6">Cellulosome anchoring protein cohesin region</fullName>
    </submittedName>
</protein>
<dbReference type="eggNOG" id="COG1361">
    <property type="taxonomic scope" value="Bacteria"/>
</dbReference>
<dbReference type="PATRIC" id="fig|398512.5.peg.1064"/>
<dbReference type="Pfam" id="PF00963">
    <property type="entry name" value="Cohesin"/>
    <property type="match status" value="1"/>
</dbReference>
<dbReference type="GO" id="GO:0030246">
    <property type="term" value="F:carbohydrate binding"/>
    <property type="evidence" value="ECO:0007669"/>
    <property type="project" value="InterPro"/>
</dbReference>
<dbReference type="OrthoDB" id="174569at2"/>
<feature type="domain" description="SLH" evidence="5">
    <location>
        <begin position="372"/>
        <end position="436"/>
    </location>
</feature>
<dbReference type="InterPro" id="IPR051465">
    <property type="entry name" value="Cell_Envelope_Struct_Comp"/>
</dbReference>
<dbReference type="InterPro" id="IPR001119">
    <property type="entry name" value="SLH_dom"/>
</dbReference>
<evidence type="ECO:0000259" key="5">
    <source>
        <dbReference type="PROSITE" id="PS51272"/>
    </source>
</evidence>
<dbReference type="InterPro" id="IPR001434">
    <property type="entry name" value="OmcB-like_DUF11"/>
</dbReference>
<reference evidence="7" key="1">
    <citation type="submission" date="2015-07" db="EMBL/GenBank/DDBJ databases">
        <title>Near-Complete Genome Sequence of the Cellulolytic Bacterium Bacteroides (Pseudobacteroides) cellulosolvens ATCC 35603.</title>
        <authorList>
            <person name="Dassa B."/>
            <person name="Utturkar S.M."/>
            <person name="Klingeman D.M."/>
            <person name="Hurt R.A."/>
            <person name="Keller M."/>
            <person name="Xu J."/>
            <person name="Reddy Y.H.K."/>
            <person name="Borovok I."/>
            <person name="Grinberg I.R."/>
            <person name="Lamed R."/>
            <person name="Zhivin O."/>
            <person name="Bayer E.A."/>
            <person name="Brown S.D."/>
        </authorList>
    </citation>
    <scope>NUCLEOTIDE SEQUENCE [LARGE SCALE GENOMIC DNA]</scope>
    <source>
        <strain evidence="7">DSM 2933</strain>
    </source>
</reference>
<dbReference type="GO" id="GO:0000272">
    <property type="term" value="P:polysaccharide catabolic process"/>
    <property type="evidence" value="ECO:0007669"/>
    <property type="project" value="InterPro"/>
</dbReference>
<proteinExistence type="predicted"/>
<evidence type="ECO:0000256" key="1">
    <source>
        <dbReference type="ARBA" id="ARBA00004613"/>
    </source>
</evidence>
<dbReference type="PROSITE" id="PS51272">
    <property type="entry name" value="SLH"/>
    <property type="match status" value="3"/>
</dbReference>
<feature type="compositionally biased region" description="Low complexity" evidence="4">
    <location>
        <begin position="197"/>
        <end position="237"/>
    </location>
</feature>
<comment type="subcellular location">
    <subcellularLocation>
        <location evidence="1">Secreted</location>
    </subcellularLocation>
</comment>
<dbReference type="SUPFAM" id="SSF49384">
    <property type="entry name" value="Carbohydrate-binding domain"/>
    <property type="match status" value="1"/>
</dbReference>
<dbReference type="Gene3D" id="2.60.40.680">
    <property type="match status" value="1"/>
</dbReference>
<evidence type="ECO:0000256" key="3">
    <source>
        <dbReference type="ARBA" id="ARBA00022737"/>
    </source>
</evidence>
<name>A0A0L6JIU5_9FIRM</name>
<comment type="caution">
    <text evidence="6">The sequence shown here is derived from an EMBL/GenBank/DDBJ whole genome shotgun (WGS) entry which is preliminary data.</text>
</comment>
<feature type="domain" description="SLH" evidence="5">
    <location>
        <begin position="504"/>
        <end position="564"/>
    </location>
</feature>
<dbReference type="RefSeq" id="WP_036940409.1">
    <property type="nucleotide sequence ID" value="NZ_JQKC01000013.1"/>
</dbReference>
<feature type="domain" description="SLH" evidence="5">
    <location>
        <begin position="437"/>
        <end position="503"/>
    </location>
</feature>
<dbReference type="InterPro" id="IPR002102">
    <property type="entry name" value="Cohesin_dom"/>
</dbReference>
<dbReference type="STRING" id="398512.Bccel_1026"/>
<evidence type="ECO:0000313" key="6">
    <source>
        <dbReference type="EMBL" id="KNY25766.1"/>
    </source>
</evidence>
<dbReference type="Pfam" id="PF01345">
    <property type="entry name" value="DUF11"/>
    <property type="match status" value="1"/>
</dbReference>
<gene>
    <name evidence="6" type="ORF">Bccel_1026</name>
</gene>
<dbReference type="EMBL" id="LGTC01000001">
    <property type="protein sequence ID" value="KNY25766.1"/>
    <property type="molecule type" value="Genomic_DNA"/>
</dbReference>
<dbReference type="PANTHER" id="PTHR43308">
    <property type="entry name" value="OUTER MEMBRANE PROTEIN ALPHA-RELATED"/>
    <property type="match status" value="1"/>
</dbReference>
<evidence type="ECO:0000313" key="7">
    <source>
        <dbReference type="Proteomes" id="UP000036923"/>
    </source>
</evidence>
<dbReference type="Pfam" id="PF00395">
    <property type="entry name" value="SLH"/>
    <property type="match status" value="3"/>
</dbReference>
<dbReference type="InterPro" id="IPR008965">
    <property type="entry name" value="CBM2/CBM3_carb-bd_dom_sf"/>
</dbReference>
<keyword evidence="2" id="KW-0964">Secreted</keyword>
<dbReference type="CDD" id="cd08548">
    <property type="entry name" value="Type_I_cohesin_like"/>
    <property type="match status" value="1"/>
</dbReference>
<dbReference type="GO" id="GO:0005576">
    <property type="term" value="C:extracellular region"/>
    <property type="evidence" value="ECO:0007669"/>
    <property type="project" value="UniProtKB-SubCell"/>
</dbReference>
<accession>A0A0L6JIU5</accession>
<keyword evidence="7" id="KW-1185">Reference proteome</keyword>